<evidence type="ECO:0000256" key="1">
    <source>
        <dbReference type="ARBA" id="ARBA00023002"/>
    </source>
</evidence>
<sequence length="101" mass="11403">MARKHNSRPPTLAVIQAAPVNITVDERSISARRGESVLTALRSAIGYVRSSDFSQRRRGGFCMMGACQDCWIWRTDGRRLRACTTRVEEGMQLMTTQEMLP</sequence>
<name>A0A370KEJ5_9HYPH</name>
<dbReference type="InterPro" id="IPR042204">
    <property type="entry name" value="2Fe-2S-bd_N"/>
</dbReference>
<dbReference type="EMBL" id="NAAC01000048">
    <property type="protein sequence ID" value="RDJ02319.1"/>
    <property type="molecule type" value="Genomic_DNA"/>
</dbReference>
<dbReference type="AlphaFoldDB" id="A0A370KEJ5"/>
<evidence type="ECO:0000313" key="2">
    <source>
        <dbReference type="EMBL" id="RDJ02319.1"/>
    </source>
</evidence>
<dbReference type="GO" id="GO:0016491">
    <property type="term" value="F:oxidoreductase activity"/>
    <property type="evidence" value="ECO:0007669"/>
    <property type="project" value="UniProtKB-KW"/>
</dbReference>
<keyword evidence="1" id="KW-0560">Oxidoreductase</keyword>
<dbReference type="Gene3D" id="3.10.20.440">
    <property type="entry name" value="2Fe-2S iron-sulphur cluster binding domain, sarcosine oxidase, alpha subunit, N-terminal domain"/>
    <property type="match status" value="1"/>
</dbReference>
<dbReference type="GO" id="GO:0051536">
    <property type="term" value="F:iron-sulfur cluster binding"/>
    <property type="evidence" value="ECO:0007669"/>
    <property type="project" value="InterPro"/>
</dbReference>
<accession>A0A370KEJ5</accession>
<dbReference type="Proteomes" id="UP000254939">
    <property type="component" value="Unassembled WGS sequence"/>
</dbReference>
<dbReference type="SUPFAM" id="SSF54292">
    <property type="entry name" value="2Fe-2S ferredoxin-like"/>
    <property type="match status" value="1"/>
</dbReference>
<gene>
    <name evidence="2" type="ORF">B5K06_32530</name>
</gene>
<evidence type="ECO:0008006" key="4">
    <source>
        <dbReference type="Google" id="ProtNLM"/>
    </source>
</evidence>
<protein>
    <recommendedName>
        <fullName evidence="4">(2Fe-2S)-binding protein</fullName>
    </recommendedName>
</protein>
<proteinExistence type="predicted"/>
<dbReference type="OrthoDB" id="573392at2"/>
<comment type="caution">
    <text evidence="2">The sequence shown here is derived from an EMBL/GenBank/DDBJ whole genome shotgun (WGS) entry which is preliminary data.</text>
</comment>
<evidence type="ECO:0000313" key="3">
    <source>
        <dbReference type="Proteomes" id="UP000254939"/>
    </source>
</evidence>
<dbReference type="Pfam" id="PF13510">
    <property type="entry name" value="Fer2_4"/>
    <property type="match status" value="1"/>
</dbReference>
<dbReference type="InterPro" id="IPR036010">
    <property type="entry name" value="2Fe-2S_ferredoxin-like_sf"/>
</dbReference>
<organism evidence="2 3">
    <name type="scientific">Rhizobium grahamii</name>
    <dbReference type="NCBI Taxonomy" id="1120045"/>
    <lineage>
        <taxon>Bacteria</taxon>
        <taxon>Pseudomonadati</taxon>
        <taxon>Pseudomonadota</taxon>
        <taxon>Alphaproteobacteria</taxon>
        <taxon>Hyphomicrobiales</taxon>
        <taxon>Rhizobiaceae</taxon>
        <taxon>Rhizobium/Agrobacterium group</taxon>
        <taxon>Rhizobium</taxon>
    </lineage>
</organism>
<dbReference type="RefSeq" id="WP_114715841.1">
    <property type="nucleotide sequence ID" value="NZ_KZ857269.1"/>
</dbReference>
<reference evidence="2 3" key="1">
    <citation type="submission" date="2017-03" db="EMBL/GenBank/DDBJ databases">
        <title>Genome analysis of Rhizobial strains effectives or ineffectives for nitrogen fixation isolated from bean seeds.</title>
        <authorList>
            <person name="Peralta H."/>
            <person name="Aguilar-Vera A."/>
            <person name="Mora Y."/>
            <person name="Vargas-Lagunas C."/>
            <person name="Girard L."/>
            <person name="Mora J."/>
        </authorList>
    </citation>
    <scope>NUCLEOTIDE SEQUENCE [LARGE SCALE GENOMIC DNA]</scope>
    <source>
        <strain evidence="2 3">CCGM3</strain>
    </source>
</reference>